<dbReference type="InterPro" id="IPR023214">
    <property type="entry name" value="HAD_sf"/>
</dbReference>
<dbReference type="Pfam" id="PF08282">
    <property type="entry name" value="Hydrolase_3"/>
    <property type="match status" value="1"/>
</dbReference>
<evidence type="ECO:0000313" key="4">
    <source>
        <dbReference type="Proteomes" id="UP000008812"/>
    </source>
</evidence>
<dbReference type="SFLD" id="SFLDS00003">
    <property type="entry name" value="Haloacid_Dehalogenase"/>
    <property type="match status" value="1"/>
</dbReference>
<comment type="similarity">
    <text evidence="2">Belongs to the HAD-like hydrolase superfamily. Cof family.</text>
</comment>
<dbReference type="PROSITE" id="PS01229">
    <property type="entry name" value="COF_2"/>
    <property type="match status" value="1"/>
</dbReference>
<dbReference type="GO" id="GO:0016791">
    <property type="term" value="F:phosphatase activity"/>
    <property type="evidence" value="ECO:0007669"/>
    <property type="project" value="UniProtKB-ARBA"/>
</dbReference>
<dbReference type="Gene3D" id="3.40.50.1000">
    <property type="entry name" value="HAD superfamily/HAD-like"/>
    <property type="match status" value="1"/>
</dbReference>
<keyword evidence="4" id="KW-1185">Reference proteome</keyword>
<dbReference type="InterPro" id="IPR000150">
    <property type="entry name" value="Cof"/>
</dbReference>
<name>B3PMU0_META1</name>
<dbReference type="GO" id="GO:0005829">
    <property type="term" value="C:cytosol"/>
    <property type="evidence" value="ECO:0007669"/>
    <property type="project" value="TreeGrafter"/>
</dbReference>
<dbReference type="NCBIfam" id="TIGR01484">
    <property type="entry name" value="HAD-SF-IIB"/>
    <property type="match status" value="1"/>
</dbReference>
<reference evidence="3 4" key="1">
    <citation type="journal article" date="2008" name="Infect. Immun.">
        <title>Genome of Mycoplasma arthritidis.</title>
        <authorList>
            <person name="Dybvig K."/>
            <person name="Zuhua C."/>
            <person name="Lao P."/>
            <person name="Jordan D.S."/>
            <person name="French C.T."/>
            <person name="Tu A.H."/>
            <person name="Loraine A.E."/>
        </authorList>
    </citation>
    <scope>NUCLEOTIDE SEQUENCE [LARGE SCALE GENOMIC DNA]</scope>
    <source>
        <strain evidence="3 4">158L3-1</strain>
    </source>
</reference>
<dbReference type="GO" id="GO:0000287">
    <property type="term" value="F:magnesium ion binding"/>
    <property type="evidence" value="ECO:0007669"/>
    <property type="project" value="TreeGrafter"/>
</dbReference>
<dbReference type="InterPro" id="IPR006379">
    <property type="entry name" value="HAD-SF_hydro_IIB"/>
</dbReference>
<protein>
    <submittedName>
        <fullName evidence="3">COF family HAD hydrolase protein</fullName>
    </submittedName>
</protein>
<evidence type="ECO:0000256" key="2">
    <source>
        <dbReference type="ARBA" id="ARBA00034778"/>
    </source>
</evidence>
<proteinExistence type="inferred from homology"/>
<dbReference type="PANTHER" id="PTHR10000:SF8">
    <property type="entry name" value="HAD SUPERFAMILY HYDROLASE-LIKE, TYPE 3"/>
    <property type="match status" value="1"/>
</dbReference>
<dbReference type="Proteomes" id="UP000008812">
    <property type="component" value="Chromosome"/>
</dbReference>
<dbReference type="EMBL" id="CP001047">
    <property type="protein sequence ID" value="ACF07342.1"/>
    <property type="molecule type" value="Genomic_DNA"/>
</dbReference>
<sequence>MKLLTFDMDGTLLNSDQTLNKKKINILKRIQKRGNKIAFVTGRGKKNTEIYYRDFKPDFAVLNNGADIYNLATNEVFIPHFLTLEEAKIANDIAEENGTLLSFSTNENFYAILDYCQNENFLTSEDKKYFSLSKHYSYAEAIESIKANNEVILQIALRHYPEVIEKVLKENQNKFPKLSSRITSRVFWDLNGPSTSKFTGIQKLFEILDIDCDSLISFGDSNNDLPMLEKAKYSFAMGNGTPEVKKIATEVIGDCNSDAIVNKLEELIKLNII</sequence>
<dbReference type="SUPFAM" id="SSF56784">
    <property type="entry name" value="HAD-like"/>
    <property type="match status" value="1"/>
</dbReference>
<keyword evidence="3" id="KW-0378">Hydrolase</keyword>
<dbReference type="SFLD" id="SFLDG01140">
    <property type="entry name" value="C2.B:_Phosphomannomutase_and_P"/>
    <property type="match status" value="1"/>
</dbReference>
<dbReference type="RefSeq" id="WP_012498299.1">
    <property type="nucleotide sequence ID" value="NC_011025.1"/>
</dbReference>
<dbReference type="NCBIfam" id="TIGR00099">
    <property type="entry name" value="Cof-subfamily"/>
    <property type="match status" value="1"/>
</dbReference>
<comment type="cofactor">
    <cofactor evidence="1">
        <name>Mg(2+)</name>
        <dbReference type="ChEBI" id="CHEBI:18420"/>
    </cofactor>
</comment>
<dbReference type="eggNOG" id="COG0561">
    <property type="taxonomic scope" value="Bacteria"/>
</dbReference>
<dbReference type="PANTHER" id="PTHR10000">
    <property type="entry name" value="PHOSPHOSERINE PHOSPHATASE"/>
    <property type="match status" value="1"/>
</dbReference>
<evidence type="ECO:0000256" key="1">
    <source>
        <dbReference type="ARBA" id="ARBA00001946"/>
    </source>
</evidence>
<organism evidence="3 4">
    <name type="scientific">Metamycoplasma arthritidis (strain 158L3-1)</name>
    <name type="common">Mycoplasma arthritidis</name>
    <dbReference type="NCBI Taxonomy" id="243272"/>
    <lineage>
        <taxon>Bacteria</taxon>
        <taxon>Bacillati</taxon>
        <taxon>Mycoplasmatota</taxon>
        <taxon>Mycoplasmoidales</taxon>
        <taxon>Metamycoplasmataceae</taxon>
        <taxon>Metamycoplasma</taxon>
    </lineage>
</organism>
<dbReference type="AlphaFoldDB" id="B3PMU0"/>
<evidence type="ECO:0000313" key="3">
    <source>
        <dbReference type="EMBL" id="ACF07342.1"/>
    </source>
</evidence>
<dbReference type="Gene3D" id="3.30.1240.10">
    <property type="match status" value="1"/>
</dbReference>
<accession>B3PMU0</accession>
<dbReference type="KEGG" id="mat:MARTH_orf524"/>
<dbReference type="InterPro" id="IPR036412">
    <property type="entry name" value="HAD-like_sf"/>
</dbReference>
<dbReference type="HOGENOM" id="CLU_044146_5_0_14"/>
<dbReference type="PROSITE" id="PS01228">
    <property type="entry name" value="COF_1"/>
    <property type="match status" value="1"/>
</dbReference>
<gene>
    <name evidence="3" type="ordered locus">MARTH_orf524</name>
</gene>